<dbReference type="Gene3D" id="3.30.2000.20">
    <property type="match status" value="1"/>
</dbReference>
<evidence type="ECO:0000313" key="2">
    <source>
        <dbReference type="Proteomes" id="UP000189310"/>
    </source>
</evidence>
<sequence length="136" mass="14949">MSHRTIRRLYEGRLAAWADSMGYQVAYQNSPFTPQSGQLYLRAFLIPADTGSDDLAGEHRRYQGLFQVNVVSPAGQGSGQAETIVMQLADLFPVNMLLSDGDFTVQIVEPVAQGPEIQDATEYTTPASFSYRADTP</sequence>
<reference evidence="1 2" key="1">
    <citation type="submission" date="2017-01" db="EMBL/GenBank/DDBJ databases">
        <title>Pseudomonas psychrotolerans genome sequencing and assembly.</title>
        <authorList>
            <person name="Vyas B."/>
            <person name="Mayilraj S."/>
        </authorList>
    </citation>
    <scope>NUCLEOTIDE SEQUENCE [LARGE SCALE GENOMIC DNA]</scope>
    <source>
        <strain evidence="1 2">SDS18</strain>
    </source>
</reference>
<dbReference type="EMBL" id="MTLN01000004">
    <property type="protein sequence ID" value="ONN71730.1"/>
    <property type="molecule type" value="Genomic_DNA"/>
</dbReference>
<gene>
    <name evidence="1" type="ORF">BVL52_08795</name>
</gene>
<dbReference type="RefSeq" id="WP_077171712.1">
    <property type="nucleotide sequence ID" value="NZ_MTLN01000004.1"/>
</dbReference>
<name>A0ABX3IVP3_9PSED</name>
<evidence type="ECO:0000313" key="1">
    <source>
        <dbReference type="EMBL" id="ONN71730.1"/>
    </source>
</evidence>
<organism evidence="1 2">
    <name type="scientific">Pseudomonas oryzihabitans</name>
    <dbReference type="NCBI Taxonomy" id="47885"/>
    <lineage>
        <taxon>Bacteria</taxon>
        <taxon>Pseudomonadati</taxon>
        <taxon>Pseudomonadota</taxon>
        <taxon>Gammaproteobacteria</taxon>
        <taxon>Pseudomonadales</taxon>
        <taxon>Pseudomonadaceae</taxon>
        <taxon>Pseudomonas</taxon>
    </lineage>
</organism>
<dbReference type="Pfam" id="PF13554">
    <property type="entry name" value="Phage_tail_terminator_5"/>
    <property type="match status" value="1"/>
</dbReference>
<keyword evidence="2" id="KW-1185">Reference proteome</keyword>
<protein>
    <recommendedName>
        <fullName evidence="3">DUF4128 domain-containing protein</fullName>
    </recommendedName>
</protein>
<comment type="caution">
    <text evidence="1">The sequence shown here is derived from an EMBL/GenBank/DDBJ whole genome shotgun (WGS) entry which is preliminary data.</text>
</comment>
<accession>A0ABX3IVP3</accession>
<proteinExistence type="predicted"/>
<evidence type="ECO:0008006" key="3">
    <source>
        <dbReference type="Google" id="ProtNLM"/>
    </source>
</evidence>
<dbReference type="Proteomes" id="UP000189310">
    <property type="component" value="Unassembled WGS sequence"/>
</dbReference>
<dbReference type="InterPro" id="IPR025395">
    <property type="entry name" value="Phage_tail_terminator-like"/>
</dbReference>